<dbReference type="InterPro" id="IPR000488">
    <property type="entry name" value="Death_dom"/>
</dbReference>
<protein>
    <submittedName>
        <fullName evidence="4">Uncharacterized protein</fullName>
    </submittedName>
</protein>
<dbReference type="Proteomes" id="UP000597762">
    <property type="component" value="Unassembled WGS sequence"/>
</dbReference>
<evidence type="ECO:0000256" key="1">
    <source>
        <dbReference type="SAM" id="MobiDB-lite"/>
    </source>
</evidence>
<dbReference type="InterPro" id="IPR011029">
    <property type="entry name" value="DEATH-like_dom_sf"/>
</dbReference>
<feature type="region of interest" description="Disordered" evidence="1">
    <location>
        <begin position="1"/>
        <end position="22"/>
    </location>
</feature>
<feature type="domain" description="UPA" evidence="3">
    <location>
        <begin position="66"/>
        <end position="180"/>
    </location>
</feature>
<evidence type="ECO:0000259" key="3">
    <source>
        <dbReference type="Pfam" id="PF17217"/>
    </source>
</evidence>
<dbReference type="Gene3D" id="1.10.533.10">
    <property type="entry name" value="Death Domain, Fas"/>
    <property type="match status" value="1"/>
</dbReference>
<dbReference type="SUPFAM" id="SSF47986">
    <property type="entry name" value="DEATH domain"/>
    <property type="match status" value="1"/>
</dbReference>
<dbReference type="Pfam" id="PF17217">
    <property type="entry name" value="UPA"/>
    <property type="match status" value="1"/>
</dbReference>
<accession>A0A812ETP0</accession>
<proteinExistence type="predicted"/>
<dbReference type="PANTHER" id="PTHR12582:SF41">
    <property type="entry name" value="UNC5C-LIKE PROTEIN"/>
    <property type="match status" value="1"/>
</dbReference>
<evidence type="ECO:0000313" key="5">
    <source>
        <dbReference type="Proteomes" id="UP000597762"/>
    </source>
</evidence>
<comment type="caution">
    <text evidence="4">The sequence shown here is derived from an EMBL/GenBank/DDBJ whole genome shotgun (WGS) entry which is preliminary data.</text>
</comment>
<gene>
    <name evidence="4" type="ORF">SPHA_79062</name>
</gene>
<dbReference type="AlphaFoldDB" id="A0A812ETP0"/>
<dbReference type="GO" id="GO:0016020">
    <property type="term" value="C:membrane"/>
    <property type="evidence" value="ECO:0007669"/>
    <property type="project" value="InterPro"/>
</dbReference>
<sequence>MLETCSNSLRDKKNRVSSKRNNEKTVVSSVTVTQDECRVNISSFTLYTAIMTIPNEEKDGSLHCGKWLQVAVFSYPLHPDVVHHQTRIYFLNKTPCALQWAIQNESKFGGSMCCPEKVFLFHGSHSENGKDMMIRATYMSENWELIDDVDDSNKIPFLYIWHGKCPYASICFRRKSTTDQDCLQELILQFFIYQENMEDAGEKLTLQTLPVLRPCRLSDDTCEDRVCMKHGVSQISINVSLNKGIDQLDLYKVASQLKCRRIPQDLRLKLRLLLDPSCPFGNNWKFLASAMGLDSSIRYLSTFESPTEELMDILEQNMNSLDDLRVYLQDIDRLDAMKEVEDFIEKTAENC</sequence>
<evidence type="ECO:0000313" key="4">
    <source>
        <dbReference type="EMBL" id="CAE1329646.1"/>
    </source>
</evidence>
<keyword evidence="5" id="KW-1185">Reference proteome</keyword>
<organism evidence="4 5">
    <name type="scientific">Acanthosepion pharaonis</name>
    <name type="common">Pharaoh cuttlefish</name>
    <name type="synonym">Sepia pharaonis</name>
    <dbReference type="NCBI Taxonomy" id="158019"/>
    <lineage>
        <taxon>Eukaryota</taxon>
        <taxon>Metazoa</taxon>
        <taxon>Spiralia</taxon>
        <taxon>Lophotrochozoa</taxon>
        <taxon>Mollusca</taxon>
        <taxon>Cephalopoda</taxon>
        <taxon>Coleoidea</taxon>
        <taxon>Decapodiformes</taxon>
        <taxon>Sepiida</taxon>
        <taxon>Sepiina</taxon>
        <taxon>Sepiidae</taxon>
        <taxon>Acanthosepion</taxon>
    </lineage>
</organism>
<dbReference type="OrthoDB" id="10066544at2759"/>
<dbReference type="Pfam" id="PF00531">
    <property type="entry name" value="Death"/>
    <property type="match status" value="1"/>
</dbReference>
<reference evidence="4" key="1">
    <citation type="submission" date="2021-01" db="EMBL/GenBank/DDBJ databases">
        <authorList>
            <person name="Li R."/>
            <person name="Bekaert M."/>
        </authorList>
    </citation>
    <scope>NUCLEOTIDE SEQUENCE</scope>
    <source>
        <strain evidence="4">Farmed</strain>
    </source>
</reference>
<evidence type="ECO:0000259" key="2">
    <source>
        <dbReference type="Pfam" id="PF00531"/>
    </source>
</evidence>
<dbReference type="GO" id="GO:0005042">
    <property type="term" value="F:netrin receptor activity"/>
    <property type="evidence" value="ECO:0007669"/>
    <property type="project" value="InterPro"/>
</dbReference>
<dbReference type="InterPro" id="IPR033772">
    <property type="entry name" value="UPA"/>
</dbReference>
<dbReference type="PANTHER" id="PTHR12582">
    <property type="entry name" value="NETRIN RECEPTOR UNC5"/>
    <property type="match status" value="1"/>
</dbReference>
<dbReference type="InterPro" id="IPR037936">
    <property type="entry name" value="UNC5A-D"/>
</dbReference>
<name>A0A812ETP0_ACAPH</name>
<dbReference type="EMBL" id="CAHIKZ030005556">
    <property type="protein sequence ID" value="CAE1329646.1"/>
    <property type="molecule type" value="Genomic_DNA"/>
</dbReference>
<feature type="domain" description="Death" evidence="2">
    <location>
        <begin position="269"/>
        <end position="342"/>
    </location>
</feature>